<feature type="transmembrane region" description="Helical" evidence="8">
    <location>
        <begin position="302"/>
        <end position="319"/>
    </location>
</feature>
<comment type="similarity">
    <text evidence="2">Belongs to the wax synthase family.</text>
</comment>
<proteinExistence type="inferred from homology"/>
<keyword evidence="11" id="KW-1185">Reference proteome</keyword>
<dbReference type="PANTHER" id="PTHR31595:SF60">
    <property type="entry name" value="BIOSYNTHESIS PROTEIN (TRI7), PUTATIVE (AFU_ORTHOLOGUE AFUA_8G05970)-RELATED"/>
    <property type="match status" value="1"/>
</dbReference>
<organism evidence="10 11">
    <name type="scientific">Eutypa lata (strain UCR-EL1)</name>
    <name type="common">Grapevine dieback disease fungus</name>
    <name type="synonym">Eutypa armeniacae</name>
    <dbReference type="NCBI Taxonomy" id="1287681"/>
    <lineage>
        <taxon>Eukaryota</taxon>
        <taxon>Fungi</taxon>
        <taxon>Dikarya</taxon>
        <taxon>Ascomycota</taxon>
        <taxon>Pezizomycotina</taxon>
        <taxon>Sordariomycetes</taxon>
        <taxon>Xylariomycetidae</taxon>
        <taxon>Xylariales</taxon>
        <taxon>Diatrypaceae</taxon>
        <taxon>Eutypa</taxon>
    </lineage>
</organism>
<dbReference type="InterPro" id="IPR044851">
    <property type="entry name" value="Wax_synthase"/>
</dbReference>
<dbReference type="HOGENOM" id="CLU_032731_1_1_1"/>
<keyword evidence="6 8" id="KW-0472">Membrane</keyword>
<dbReference type="GO" id="GO:0006629">
    <property type="term" value="P:lipid metabolic process"/>
    <property type="evidence" value="ECO:0007669"/>
    <property type="project" value="InterPro"/>
</dbReference>
<sequence length="421" mass="46348">MLGQLIDPFYPPIQERQPLPWFYMPGTFSILLLGYSVGPGTIRSSVTSLALLALVLLRPAFTLGSVSKDYSLSGIPILWLLLFVDLGTNAYHPRYVGKPAVVGGGNKPAEKGSGSGSDSDSGVGFRDLKTWPQRLKWAARLAGTTRGIGWDWQVKNVPANPDAGRSRWAFVGLSLLDFARRSTLRALAVYGIGFCQTVQPSVAATSPVLSRALGVVINWCGGVWGWQTIGLSQAGGSAVAVALGLSEPWECPPMLDSLSNAWSVRQMWSSAYHQMLRRLLSQPGIRLCQFLGIRKGTFASRYLQLYLAFFISFGIHWWQQYTITRRDKGEFAFFMLQPVVITFEDFVQWLWGKAVSDPKRKESLRSFELAVGYVWTFVAFTFTMHPYVKGMTGTGAIGGNSPEETAALLLGQQHGATYLQA</sequence>
<keyword evidence="5 8" id="KW-1133">Transmembrane helix</keyword>
<evidence type="ECO:0000256" key="2">
    <source>
        <dbReference type="ARBA" id="ARBA00007282"/>
    </source>
</evidence>
<reference evidence="11" key="1">
    <citation type="journal article" date="2013" name="Genome Announc.">
        <title>Draft genome sequence of the grapevine dieback fungus Eutypa lata UCR-EL1.</title>
        <authorList>
            <person name="Blanco-Ulate B."/>
            <person name="Rolshausen P.E."/>
            <person name="Cantu D."/>
        </authorList>
    </citation>
    <scope>NUCLEOTIDE SEQUENCE [LARGE SCALE GENOMIC DNA]</scope>
    <source>
        <strain evidence="11">UCR-EL1</strain>
    </source>
</reference>
<protein>
    <recommendedName>
        <fullName evidence="9">Wax synthase domain-containing protein</fullName>
    </recommendedName>
</protein>
<evidence type="ECO:0000256" key="7">
    <source>
        <dbReference type="SAM" id="MobiDB-lite"/>
    </source>
</evidence>
<evidence type="ECO:0000256" key="5">
    <source>
        <dbReference type="ARBA" id="ARBA00022989"/>
    </source>
</evidence>
<evidence type="ECO:0000256" key="3">
    <source>
        <dbReference type="ARBA" id="ARBA00022679"/>
    </source>
</evidence>
<name>M7T3N2_EUTLA</name>
<evidence type="ECO:0000256" key="6">
    <source>
        <dbReference type="ARBA" id="ARBA00023136"/>
    </source>
</evidence>
<feature type="region of interest" description="Disordered" evidence="7">
    <location>
        <begin position="106"/>
        <end position="125"/>
    </location>
</feature>
<dbReference type="OMA" id="KWAVALC"/>
<dbReference type="InterPro" id="IPR032805">
    <property type="entry name" value="Wax_synthase_dom"/>
</dbReference>
<evidence type="ECO:0000256" key="1">
    <source>
        <dbReference type="ARBA" id="ARBA00004141"/>
    </source>
</evidence>
<keyword evidence="4 8" id="KW-0812">Transmembrane</keyword>
<dbReference type="PANTHER" id="PTHR31595">
    <property type="entry name" value="LONG-CHAIN-ALCOHOL O-FATTY-ACYLTRANSFERASE 3-RELATED"/>
    <property type="match status" value="1"/>
</dbReference>
<dbReference type="EMBL" id="KB707075">
    <property type="protein sequence ID" value="EMR64446.1"/>
    <property type="molecule type" value="Genomic_DNA"/>
</dbReference>
<dbReference type="Pfam" id="PF13813">
    <property type="entry name" value="MBOAT_2"/>
    <property type="match status" value="1"/>
</dbReference>
<evidence type="ECO:0000256" key="4">
    <source>
        <dbReference type="ARBA" id="ARBA00022692"/>
    </source>
</evidence>
<dbReference type="GO" id="GO:0016020">
    <property type="term" value="C:membrane"/>
    <property type="evidence" value="ECO:0007669"/>
    <property type="project" value="UniProtKB-SubCell"/>
</dbReference>
<evidence type="ECO:0000256" key="8">
    <source>
        <dbReference type="SAM" id="Phobius"/>
    </source>
</evidence>
<dbReference type="OrthoDB" id="1077582at2759"/>
<gene>
    <name evidence="10" type="ORF">UCREL1_8604</name>
</gene>
<feature type="transmembrane region" description="Helical" evidence="8">
    <location>
        <begin position="363"/>
        <end position="382"/>
    </location>
</feature>
<keyword evidence="3" id="KW-0808">Transferase</keyword>
<dbReference type="AlphaFoldDB" id="M7T3N2"/>
<evidence type="ECO:0000313" key="11">
    <source>
        <dbReference type="Proteomes" id="UP000012174"/>
    </source>
</evidence>
<evidence type="ECO:0000259" key="9">
    <source>
        <dbReference type="Pfam" id="PF13813"/>
    </source>
</evidence>
<feature type="domain" description="Wax synthase" evidence="9">
    <location>
        <begin position="251"/>
        <end position="336"/>
    </location>
</feature>
<evidence type="ECO:0000313" key="10">
    <source>
        <dbReference type="EMBL" id="EMR64446.1"/>
    </source>
</evidence>
<dbReference type="eggNOG" id="ENOG502SHW9">
    <property type="taxonomic scope" value="Eukaryota"/>
</dbReference>
<dbReference type="KEGG" id="ela:UCREL1_8604"/>
<dbReference type="Proteomes" id="UP000012174">
    <property type="component" value="Unassembled WGS sequence"/>
</dbReference>
<accession>M7T3N2</accession>
<comment type="subcellular location">
    <subcellularLocation>
        <location evidence="1">Membrane</location>
        <topology evidence="1">Multi-pass membrane protein</topology>
    </subcellularLocation>
</comment>
<dbReference type="GO" id="GO:0008374">
    <property type="term" value="F:O-acyltransferase activity"/>
    <property type="evidence" value="ECO:0007669"/>
    <property type="project" value="InterPro"/>
</dbReference>